<proteinExistence type="predicted"/>
<dbReference type="RefSeq" id="WP_184041403.1">
    <property type="nucleotide sequence ID" value="NZ_JACHHY010000022.1"/>
</dbReference>
<feature type="chain" id="PRO_5032331897" description="DUF3103 family protein" evidence="1">
    <location>
        <begin position="26"/>
        <end position="408"/>
    </location>
</feature>
<sequence length="408" mass="44980">MALPKRLRQLLIGVASLTVAITTYANEPILTPAGTLPGQPTQVDQAKRETARQIAKMLADPAFASALQKQLGQSSAPTGNKAAPLRAILNEYTQRAPRISAFSRQQGEVQSLRQMDQGLLNQKGIAALSQGLLQVRLYEPKSAQLAPQPIDQMWVAFEPAGDDKQWKTIEAFDSQGRVHLLDAKQAPNFPVLVADIDGKEDLRAGIKLANQILTGKGLQQSNVARREVTTMAAMAQTSGFVDTAKLDHIRLNKDEEPWISGAAEVYAVVSGVQPDQAKAQIQIVDMPYLDYEGKDYYPNQILIQWADFRYAAANVQLFEHDDNTNYKDLVLAITSGVEKILGAFKPEYAVIGTVANAIVQAMPSHWFTNDDDYLDSFYTLEKNRTYTNWMGAAGNATITLSPYRLNEQ</sequence>
<evidence type="ECO:0000313" key="3">
    <source>
        <dbReference type="Proteomes" id="UP000575898"/>
    </source>
</evidence>
<evidence type="ECO:0000313" key="2">
    <source>
        <dbReference type="EMBL" id="MBB5019990.1"/>
    </source>
</evidence>
<name>A0A840MNI2_9PROT</name>
<organism evidence="2 3">
    <name type="scientific">Chitinivorax tropicus</name>
    <dbReference type="NCBI Taxonomy" id="714531"/>
    <lineage>
        <taxon>Bacteria</taxon>
        <taxon>Pseudomonadati</taxon>
        <taxon>Pseudomonadota</taxon>
        <taxon>Betaproteobacteria</taxon>
        <taxon>Chitinivorax</taxon>
    </lineage>
</organism>
<reference evidence="2 3" key="1">
    <citation type="submission" date="2020-08" db="EMBL/GenBank/DDBJ databases">
        <title>Genomic Encyclopedia of Type Strains, Phase IV (KMG-IV): sequencing the most valuable type-strain genomes for metagenomic binning, comparative biology and taxonomic classification.</title>
        <authorList>
            <person name="Goeker M."/>
        </authorList>
    </citation>
    <scope>NUCLEOTIDE SEQUENCE [LARGE SCALE GENOMIC DNA]</scope>
    <source>
        <strain evidence="2 3">DSM 27165</strain>
    </source>
</reference>
<comment type="caution">
    <text evidence="2">The sequence shown here is derived from an EMBL/GenBank/DDBJ whole genome shotgun (WGS) entry which is preliminary data.</text>
</comment>
<dbReference type="Pfam" id="PF11301">
    <property type="entry name" value="DUF3103"/>
    <property type="match status" value="1"/>
</dbReference>
<evidence type="ECO:0008006" key="4">
    <source>
        <dbReference type="Google" id="ProtNLM"/>
    </source>
</evidence>
<feature type="signal peptide" evidence="1">
    <location>
        <begin position="1"/>
        <end position="25"/>
    </location>
</feature>
<accession>A0A840MNI2</accession>
<keyword evidence="1" id="KW-0732">Signal</keyword>
<dbReference type="EMBL" id="JACHHY010000022">
    <property type="protein sequence ID" value="MBB5019990.1"/>
    <property type="molecule type" value="Genomic_DNA"/>
</dbReference>
<gene>
    <name evidence="2" type="ORF">HNQ59_003298</name>
</gene>
<protein>
    <recommendedName>
        <fullName evidence="4">DUF3103 family protein</fullName>
    </recommendedName>
</protein>
<keyword evidence="3" id="KW-1185">Reference proteome</keyword>
<dbReference type="InterPro" id="IPR021452">
    <property type="entry name" value="DUF3103"/>
</dbReference>
<dbReference type="Proteomes" id="UP000575898">
    <property type="component" value="Unassembled WGS sequence"/>
</dbReference>
<dbReference type="AlphaFoldDB" id="A0A840MNI2"/>
<evidence type="ECO:0000256" key="1">
    <source>
        <dbReference type="SAM" id="SignalP"/>
    </source>
</evidence>